<dbReference type="InterPro" id="IPR001261">
    <property type="entry name" value="ArgE/DapE_CS"/>
</dbReference>
<dbReference type="GO" id="GO:0016787">
    <property type="term" value="F:hydrolase activity"/>
    <property type="evidence" value="ECO:0007669"/>
    <property type="project" value="UniProtKB-KW"/>
</dbReference>
<feature type="active site" description="Proton acceptor" evidence="5">
    <location>
        <position position="156"/>
    </location>
</feature>
<dbReference type="InterPro" id="IPR017150">
    <property type="entry name" value="Pept_M20_glutamate_carboxypep"/>
</dbReference>
<dbReference type="Pfam" id="PF07687">
    <property type="entry name" value="M20_dimer"/>
    <property type="match status" value="1"/>
</dbReference>
<dbReference type="InterPro" id="IPR036264">
    <property type="entry name" value="Bact_exopeptidase_dim_dom"/>
</dbReference>
<keyword evidence="3" id="KW-0378">Hydrolase</keyword>
<evidence type="ECO:0000256" key="4">
    <source>
        <dbReference type="ARBA" id="ARBA00022833"/>
    </source>
</evidence>
<keyword evidence="2" id="KW-0479">Metal-binding</keyword>
<dbReference type="InterPro" id="IPR011650">
    <property type="entry name" value="Peptidase_M20_dimer"/>
</dbReference>
<protein>
    <submittedName>
        <fullName evidence="7">Peptidase, M20/M25/M40 family protein</fullName>
    </submittedName>
</protein>
<dbReference type="EMBL" id="FLUQ01000003">
    <property type="protein sequence ID" value="SBW07416.1"/>
    <property type="molecule type" value="Genomic_DNA"/>
</dbReference>
<dbReference type="AlphaFoldDB" id="A0A212K6Y2"/>
<evidence type="ECO:0000259" key="6">
    <source>
        <dbReference type="Pfam" id="PF07687"/>
    </source>
</evidence>
<evidence type="ECO:0000313" key="7">
    <source>
        <dbReference type="EMBL" id="SBW07416.1"/>
    </source>
</evidence>
<evidence type="ECO:0000256" key="5">
    <source>
        <dbReference type="PIRSR" id="PIRSR037238-1"/>
    </source>
</evidence>
<dbReference type="PIRSF" id="PIRSF037238">
    <property type="entry name" value="Carboxypeptidase_G2"/>
    <property type="match status" value="1"/>
</dbReference>
<accession>A0A212K6Y2</accession>
<dbReference type="InterPro" id="IPR050072">
    <property type="entry name" value="Peptidase_M20A"/>
</dbReference>
<evidence type="ECO:0000256" key="1">
    <source>
        <dbReference type="ARBA" id="ARBA00001947"/>
    </source>
</evidence>
<feature type="domain" description="Peptidase M20 dimerisation" evidence="6">
    <location>
        <begin position="191"/>
        <end position="291"/>
    </location>
</feature>
<organism evidence="7">
    <name type="scientific">uncultured delta proteobacterium</name>
    <dbReference type="NCBI Taxonomy" id="34034"/>
    <lineage>
        <taxon>Bacteria</taxon>
        <taxon>Deltaproteobacteria</taxon>
        <taxon>environmental samples</taxon>
    </lineage>
</organism>
<dbReference type="CDD" id="cd03885">
    <property type="entry name" value="M20_CPDG2"/>
    <property type="match status" value="1"/>
</dbReference>
<keyword evidence="4" id="KW-0862">Zinc</keyword>
<dbReference type="PANTHER" id="PTHR43808:SF9">
    <property type="entry name" value="BLL0789 PROTEIN"/>
    <property type="match status" value="1"/>
</dbReference>
<dbReference type="SUPFAM" id="SSF55031">
    <property type="entry name" value="Bacterial exopeptidase dimerisation domain"/>
    <property type="match status" value="1"/>
</dbReference>
<evidence type="ECO:0000256" key="3">
    <source>
        <dbReference type="ARBA" id="ARBA00022801"/>
    </source>
</evidence>
<sequence length="394" mass="41049">MDSNRLTQKIHAFIDAESESMFGLLRELVNRDSGSRDIADVNALGDFLAGRLEAMGCGVTKYPHPDAGFPLAAAWLPDGTPPDARRVLLVGHRDTVFPSGTAAARPYAEDGVKAYGPGVSDMKGGIVAGIYAMKALMALRGETGPLPMELLLTSDEEIGSAASAPVIEERCRTAKAVFFLEPARANGALVIGRDGGALLRLEVHGKSAHAGNNFAEGVSAINGLAGIISDFAPLSDDAKGYSVNVGVIGGGSGAIIVADHAWGQVYTRFATLEQRKQLLDGMRAVVARHNRGGLKAELHGPVGFLPFLPNEANTALFSLVKDAGNAFGLALEGVVTRGAADAGVASTAGVPTLCGMGPVGGELHTDREFMVLRSLPERAKVLALSIALASERFR</sequence>
<reference evidence="7" key="1">
    <citation type="submission" date="2016-04" db="EMBL/GenBank/DDBJ databases">
        <authorList>
            <person name="Evans L.H."/>
            <person name="Alamgir A."/>
            <person name="Owens N."/>
            <person name="Weber N.D."/>
            <person name="Virtaneva K."/>
            <person name="Barbian K."/>
            <person name="Babar A."/>
            <person name="Rosenke K."/>
        </authorList>
    </citation>
    <scope>NUCLEOTIDE SEQUENCE</scope>
    <source>
        <strain evidence="7">86</strain>
    </source>
</reference>
<proteinExistence type="predicted"/>
<dbReference type="PROSITE" id="PS00758">
    <property type="entry name" value="ARGE_DAPE_CPG2_1"/>
    <property type="match status" value="1"/>
</dbReference>
<feature type="active site" evidence="5">
    <location>
        <position position="94"/>
    </location>
</feature>
<gene>
    <name evidence="7" type="ORF">KL86DPRO_30052</name>
</gene>
<dbReference type="Gene3D" id="3.30.70.360">
    <property type="match status" value="1"/>
</dbReference>
<comment type="cofactor">
    <cofactor evidence="1">
        <name>Zn(2+)</name>
        <dbReference type="ChEBI" id="CHEBI:29105"/>
    </cofactor>
</comment>
<dbReference type="Pfam" id="PF01546">
    <property type="entry name" value="Peptidase_M20"/>
    <property type="match status" value="1"/>
</dbReference>
<dbReference type="SUPFAM" id="SSF53187">
    <property type="entry name" value="Zn-dependent exopeptidases"/>
    <property type="match status" value="1"/>
</dbReference>
<dbReference type="GO" id="GO:0046872">
    <property type="term" value="F:metal ion binding"/>
    <property type="evidence" value="ECO:0007669"/>
    <property type="project" value="UniProtKB-KW"/>
</dbReference>
<dbReference type="PANTHER" id="PTHR43808">
    <property type="entry name" value="ACETYLORNITHINE DEACETYLASE"/>
    <property type="match status" value="1"/>
</dbReference>
<evidence type="ECO:0000256" key="2">
    <source>
        <dbReference type="ARBA" id="ARBA00022723"/>
    </source>
</evidence>
<dbReference type="Gene3D" id="3.40.630.10">
    <property type="entry name" value="Zn peptidases"/>
    <property type="match status" value="1"/>
</dbReference>
<dbReference type="InterPro" id="IPR002933">
    <property type="entry name" value="Peptidase_M20"/>
</dbReference>
<name>A0A212K6Y2_9DELT</name>